<evidence type="ECO:0000313" key="1">
    <source>
        <dbReference type="EMBL" id="SBS87107.1"/>
    </source>
</evidence>
<dbReference type="EMBL" id="FLQU01002152">
    <property type="protein sequence ID" value="SBS95758.1"/>
    <property type="molecule type" value="Genomic_DNA"/>
</dbReference>
<dbReference type="AlphaFoldDB" id="A0A1A8WV63"/>
<evidence type="ECO:0000313" key="2">
    <source>
        <dbReference type="EMBL" id="SBS95758.1"/>
    </source>
</evidence>
<dbReference type="EMBL" id="FLQV01000262">
    <property type="protein sequence ID" value="SBS87107.1"/>
    <property type="molecule type" value="Genomic_DNA"/>
</dbReference>
<dbReference type="Proteomes" id="UP000078560">
    <property type="component" value="Unassembled WGS sequence"/>
</dbReference>
<organism evidence="2 4">
    <name type="scientific">Plasmodium ovale curtisi</name>
    <dbReference type="NCBI Taxonomy" id="864141"/>
    <lineage>
        <taxon>Eukaryota</taxon>
        <taxon>Sar</taxon>
        <taxon>Alveolata</taxon>
        <taxon>Apicomplexa</taxon>
        <taxon>Aconoidasida</taxon>
        <taxon>Haemosporida</taxon>
        <taxon>Plasmodiidae</taxon>
        <taxon>Plasmodium</taxon>
        <taxon>Plasmodium (Plasmodium)</taxon>
    </lineage>
</organism>
<proteinExistence type="predicted"/>
<protein>
    <submittedName>
        <fullName evidence="2">Uncharacterized protein</fullName>
    </submittedName>
</protein>
<evidence type="ECO:0000313" key="4">
    <source>
        <dbReference type="Proteomes" id="UP000078560"/>
    </source>
</evidence>
<reference evidence="3 4" key="1">
    <citation type="submission" date="2016-05" db="EMBL/GenBank/DDBJ databases">
        <authorList>
            <person name="Naeem Raeece"/>
        </authorList>
    </citation>
    <scope>NUCLEOTIDE SEQUENCE [LARGE SCALE GENOMIC DNA]</scope>
</reference>
<evidence type="ECO:0000313" key="3">
    <source>
        <dbReference type="Proteomes" id="UP000078546"/>
    </source>
</evidence>
<sequence length="135" mass="15380">MDEKGLVEVASEDVKIETQKRLYIPLVQSGITIFVCIGKNANKMHSSPLNFVTLKKLCMQTPKYREPLSVAISRITYLSPKRAISPADSFFSLIRKKKHFKSFPSIHIFLSKVQSGKNWKQSYDSISPLLFVQCN</sequence>
<reference evidence="2" key="2">
    <citation type="submission" date="2016-05" db="EMBL/GenBank/DDBJ databases">
        <authorList>
            <person name="Lavstsen T."/>
            <person name="Jespersen J.S."/>
        </authorList>
    </citation>
    <scope>NUCLEOTIDE SEQUENCE [LARGE SCALE GENOMIC DNA]</scope>
</reference>
<name>A0A1A8WV63_PLAOA</name>
<accession>A0A1A8WV63</accession>
<dbReference type="Proteomes" id="UP000078546">
    <property type="component" value="Unassembled WGS sequence"/>
</dbReference>
<gene>
    <name evidence="1" type="ORF">POVCU1_014080</name>
    <name evidence="2" type="ORF">POVCU2_0098350</name>
</gene>